<dbReference type="RefSeq" id="WP_143948587.1">
    <property type="nucleotide sequence ID" value="NZ_BAABMB010000001.1"/>
</dbReference>
<gene>
    <name evidence="2" type="ORF">FOZ76_12445</name>
</gene>
<reference evidence="2 3" key="1">
    <citation type="submission" date="2019-07" db="EMBL/GenBank/DDBJ databases">
        <title>Qingshengfaniella alkalisoli gen. nov., sp. nov., isolated from saline soil.</title>
        <authorList>
            <person name="Xu L."/>
            <person name="Huang X.-X."/>
            <person name="Sun J.-Q."/>
        </authorList>
    </citation>
    <scope>NUCLEOTIDE SEQUENCE [LARGE SCALE GENOMIC DNA]</scope>
    <source>
        <strain evidence="2 3">DSM 27279</strain>
    </source>
</reference>
<accession>A0A556ANR2</accession>
<dbReference type="PANTHER" id="PTHR43689">
    <property type="entry name" value="HYDROLASE"/>
    <property type="match status" value="1"/>
</dbReference>
<dbReference type="Pfam" id="PF00561">
    <property type="entry name" value="Abhydrolase_1"/>
    <property type="match status" value="1"/>
</dbReference>
<keyword evidence="3" id="KW-1185">Reference proteome</keyword>
<dbReference type="OrthoDB" id="9799989at2"/>
<evidence type="ECO:0000313" key="3">
    <source>
        <dbReference type="Proteomes" id="UP000318405"/>
    </source>
</evidence>
<dbReference type="PRINTS" id="PR00111">
    <property type="entry name" value="ABHYDROLASE"/>
</dbReference>
<name>A0A556ANR2_9BURK</name>
<evidence type="ECO:0000313" key="2">
    <source>
        <dbReference type="EMBL" id="TSH94526.1"/>
    </source>
</evidence>
<dbReference type="AlphaFoldDB" id="A0A556ANR2"/>
<dbReference type="InterPro" id="IPR000073">
    <property type="entry name" value="AB_hydrolase_1"/>
</dbReference>
<dbReference type="InterPro" id="IPR029058">
    <property type="entry name" value="AB_hydrolase_fold"/>
</dbReference>
<dbReference type="GO" id="GO:0016787">
    <property type="term" value="F:hydrolase activity"/>
    <property type="evidence" value="ECO:0007669"/>
    <property type="project" value="UniProtKB-KW"/>
</dbReference>
<dbReference type="EMBL" id="VLTJ01000024">
    <property type="protein sequence ID" value="TSH94526.1"/>
    <property type="molecule type" value="Genomic_DNA"/>
</dbReference>
<comment type="caution">
    <text evidence="2">The sequence shown here is derived from an EMBL/GenBank/DDBJ whole genome shotgun (WGS) entry which is preliminary data.</text>
</comment>
<feature type="domain" description="AB hydrolase-1" evidence="1">
    <location>
        <begin position="35"/>
        <end position="270"/>
    </location>
</feature>
<dbReference type="Proteomes" id="UP000318405">
    <property type="component" value="Unassembled WGS sequence"/>
</dbReference>
<dbReference type="Gene3D" id="3.40.50.1820">
    <property type="entry name" value="alpha/beta hydrolase"/>
    <property type="match status" value="1"/>
</dbReference>
<protein>
    <submittedName>
        <fullName evidence="2">Alpha/beta fold hydrolase</fullName>
    </submittedName>
</protein>
<sequence length="283" mass="31000">MTELTEAGTSRYAMVREAGLETTLHYNEAGSGETVIMLHGGGPGATGWSNYSRNIGAFVAAGFRTILLDMPGYGKSDPIVMNESRGAVSARAVAGLMNELGIDQAHLVGNSMGGAAALSFSLDYPDRLGRLILMGPGAVGTSIVMPMPLEGIKHFMNTYARPSLENLQKMIDVFVYDPAQITEDLVEGRLRSMMQNDGIHLKNFMASMPAAGLPDLSPRFGEIRARTLCTWGRDDRFIPLDHGLRLLFGIPDCTLHVFPRCGHWAQWEHADEFNRLVIDFIRN</sequence>
<dbReference type="PANTHER" id="PTHR43689:SF8">
    <property type="entry name" value="ALPHA_BETA-HYDROLASES SUPERFAMILY PROTEIN"/>
    <property type="match status" value="1"/>
</dbReference>
<proteinExistence type="predicted"/>
<keyword evidence="2" id="KW-0378">Hydrolase</keyword>
<dbReference type="SUPFAM" id="SSF53474">
    <property type="entry name" value="alpha/beta-Hydrolases"/>
    <property type="match status" value="1"/>
</dbReference>
<evidence type="ECO:0000259" key="1">
    <source>
        <dbReference type="Pfam" id="PF00561"/>
    </source>
</evidence>
<organism evidence="2 3">
    <name type="scientific">Verticiella sediminum</name>
    <dbReference type="NCBI Taxonomy" id="1247510"/>
    <lineage>
        <taxon>Bacteria</taxon>
        <taxon>Pseudomonadati</taxon>
        <taxon>Pseudomonadota</taxon>
        <taxon>Betaproteobacteria</taxon>
        <taxon>Burkholderiales</taxon>
        <taxon>Alcaligenaceae</taxon>
        <taxon>Verticiella</taxon>
    </lineage>
</organism>